<dbReference type="Gene3D" id="2.40.70.10">
    <property type="entry name" value="Acid Proteases"/>
    <property type="match status" value="1"/>
</dbReference>
<dbReference type="Proteomes" id="UP001152795">
    <property type="component" value="Unassembled WGS sequence"/>
</dbReference>
<reference evidence="1" key="1">
    <citation type="submission" date="2020-04" db="EMBL/GenBank/DDBJ databases">
        <authorList>
            <person name="Alioto T."/>
            <person name="Alioto T."/>
            <person name="Gomez Garrido J."/>
        </authorList>
    </citation>
    <scope>NUCLEOTIDE SEQUENCE</scope>
    <source>
        <strain evidence="1">A484AB</strain>
    </source>
</reference>
<name>A0A6S7LN49_PARCT</name>
<accession>A0A6S7LN49</accession>
<dbReference type="InterPro" id="IPR021109">
    <property type="entry name" value="Peptidase_aspartic_dom_sf"/>
</dbReference>
<sequence length="377" mass="42062">MQFAVHCNFGTNLTRALRDQFVVGVRSRSTRKKLLSEDRTFDQALYVAQADELAEKESKELLLSAERTEAPQVHSISNKKKYSFKGGDANKAKYFEQGKLVSDVDLHNIWRTSAAIHIQHEKKAESNAKAHNIVATPTDESSDSVGDLDSVNGTPVTIFIQSVNSVGQKYKLGVNINGREVSMEIDTGRSVPLLNSSDLERMGGNTKLKPATVLFISYTGNEIKCYGEDNMKVKVGEQVSDIKIRVVEGPSLLGRVTMTKFRLPWHNIFSVVPTTAEDIIQQYPELVDERKAGKLKGYVQVSLRVNDDIPVFMKPRVVPFEKVEHSSEWSSPTVPVIKPNGNIRICGDYSGCCVRIDDILVTGETDEIHMENLHRVL</sequence>
<proteinExistence type="predicted"/>
<protein>
    <submittedName>
        <fullName evidence="1">Uncharacterized protein</fullName>
    </submittedName>
</protein>
<dbReference type="AlphaFoldDB" id="A0A6S7LN49"/>
<dbReference type="PANTHER" id="PTHR37984:SF13">
    <property type="entry name" value="RIBONUCLEASE H"/>
    <property type="match status" value="1"/>
</dbReference>
<keyword evidence="2" id="KW-1185">Reference proteome</keyword>
<comment type="caution">
    <text evidence="1">The sequence shown here is derived from an EMBL/GenBank/DDBJ whole genome shotgun (WGS) entry which is preliminary data.</text>
</comment>
<dbReference type="InterPro" id="IPR050951">
    <property type="entry name" value="Retrovirus_Pol_polyprotein"/>
</dbReference>
<evidence type="ECO:0000313" key="2">
    <source>
        <dbReference type="Proteomes" id="UP001152795"/>
    </source>
</evidence>
<dbReference type="EMBL" id="CACRXK020020900">
    <property type="protein sequence ID" value="CAB4035289.1"/>
    <property type="molecule type" value="Genomic_DNA"/>
</dbReference>
<evidence type="ECO:0000313" key="1">
    <source>
        <dbReference type="EMBL" id="CAB4035289.1"/>
    </source>
</evidence>
<gene>
    <name evidence="1" type="ORF">PACLA_8A013106</name>
</gene>
<dbReference type="SUPFAM" id="SSF50630">
    <property type="entry name" value="Acid proteases"/>
    <property type="match status" value="1"/>
</dbReference>
<dbReference type="OrthoDB" id="5870688at2759"/>
<dbReference type="InterPro" id="IPR043502">
    <property type="entry name" value="DNA/RNA_pol_sf"/>
</dbReference>
<organism evidence="1 2">
    <name type="scientific">Paramuricea clavata</name>
    <name type="common">Red gorgonian</name>
    <name type="synonym">Violescent sea-whip</name>
    <dbReference type="NCBI Taxonomy" id="317549"/>
    <lineage>
        <taxon>Eukaryota</taxon>
        <taxon>Metazoa</taxon>
        <taxon>Cnidaria</taxon>
        <taxon>Anthozoa</taxon>
        <taxon>Octocorallia</taxon>
        <taxon>Malacalcyonacea</taxon>
        <taxon>Plexauridae</taxon>
        <taxon>Paramuricea</taxon>
    </lineage>
</organism>
<dbReference type="PANTHER" id="PTHR37984">
    <property type="entry name" value="PROTEIN CBG26694"/>
    <property type="match status" value="1"/>
</dbReference>
<dbReference type="SUPFAM" id="SSF56672">
    <property type="entry name" value="DNA/RNA polymerases"/>
    <property type="match status" value="1"/>
</dbReference>